<dbReference type="SMART" id="SM00028">
    <property type="entry name" value="TPR"/>
    <property type="match status" value="2"/>
</dbReference>
<dbReference type="SUPFAM" id="SSF52540">
    <property type="entry name" value="P-loop containing nucleoside triphosphate hydrolases"/>
    <property type="match status" value="1"/>
</dbReference>
<dbReference type="SUPFAM" id="SSF48452">
    <property type="entry name" value="TPR-like"/>
    <property type="match status" value="1"/>
</dbReference>
<organism evidence="3 4">
    <name type="scientific">Arenimonas fontis</name>
    <dbReference type="NCBI Taxonomy" id="2608255"/>
    <lineage>
        <taxon>Bacteria</taxon>
        <taxon>Pseudomonadati</taxon>
        <taxon>Pseudomonadota</taxon>
        <taxon>Gammaproteobacteria</taxon>
        <taxon>Lysobacterales</taxon>
        <taxon>Lysobacteraceae</taxon>
        <taxon>Arenimonas</taxon>
    </lineage>
</organism>
<dbReference type="GO" id="GO:0008476">
    <property type="term" value="F:protein-tyrosine sulfotransferase activity"/>
    <property type="evidence" value="ECO:0007669"/>
    <property type="project" value="InterPro"/>
</dbReference>
<name>A0A5B2ZCF3_9GAMM</name>
<reference evidence="3 4" key="2">
    <citation type="submission" date="2019-09" db="EMBL/GenBank/DDBJ databases">
        <authorList>
            <person name="Mazur A."/>
        </authorList>
    </citation>
    <scope>NUCLEOTIDE SEQUENCE [LARGE SCALE GENOMIC DNA]</scope>
    <source>
        <strain evidence="3 4">3729k</strain>
    </source>
</reference>
<evidence type="ECO:0000256" key="2">
    <source>
        <dbReference type="PROSITE-ProRule" id="PRU00339"/>
    </source>
</evidence>
<dbReference type="Gene3D" id="1.25.40.10">
    <property type="entry name" value="Tetratricopeptide repeat domain"/>
    <property type="match status" value="2"/>
</dbReference>
<dbReference type="EMBL" id="VUOD01000003">
    <property type="protein sequence ID" value="KAA2285233.1"/>
    <property type="molecule type" value="Genomic_DNA"/>
</dbReference>
<dbReference type="InterPro" id="IPR011990">
    <property type="entry name" value="TPR-like_helical_dom_sf"/>
</dbReference>
<dbReference type="InterPro" id="IPR019734">
    <property type="entry name" value="TPR_rpt"/>
</dbReference>
<proteinExistence type="predicted"/>
<evidence type="ECO:0000313" key="3">
    <source>
        <dbReference type="EMBL" id="KAA2285233.1"/>
    </source>
</evidence>
<dbReference type="InterPro" id="IPR027417">
    <property type="entry name" value="P-loop_NTPase"/>
</dbReference>
<dbReference type="PANTHER" id="PTHR12788:SF10">
    <property type="entry name" value="PROTEIN-TYROSINE SULFOTRANSFERASE"/>
    <property type="match status" value="1"/>
</dbReference>
<dbReference type="AlphaFoldDB" id="A0A5B2ZCF3"/>
<dbReference type="Gene3D" id="3.40.50.300">
    <property type="entry name" value="P-loop containing nucleotide triphosphate hydrolases"/>
    <property type="match status" value="1"/>
</dbReference>
<comment type="caution">
    <text evidence="3">The sequence shown here is derived from an EMBL/GenBank/DDBJ whole genome shotgun (WGS) entry which is preliminary data.</text>
</comment>
<evidence type="ECO:0000313" key="4">
    <source>
        <dbReference type="Proteomes" id="UP000322165"/>
    </source>
</evidence>
<gene>
    <name evidence="3" type="ORF">F0415_04755</name>
</gene>
<keyword evidence="2" id="KW-0802">TPR repeat</keyword>
<accession>A0A5B2ZCF3</accession>
<keyword evidence="1" id="KW-0808">Transferase</keyword>
<dbReference type="PANTHER" id="PTHR12788">
    <property type="entry name" value="PROTEIN-TYROSINE SULFOTRANSFERASE 2"/>
    <property type="match status" value="1"/>
</dbReference>
<dbReference type="PROSITE" id="PS50005">
    <property type="entry name" value="TPR"/>
    <property type="match status" value="1"/>
</dbReference>
<evidence type="ECO:0000256" key="1">
    <source>
        <dbReference type="ARBA" id="ARBA00022679"/>
    </source>
</evidence>
<keyword evidence="4" id="KW-1185">Reference proteome</keyword>
<dbReference type="InterPro" id="IPR026634">
    <property type="entry name" value="TPST-like"/>
</dbReference>
<dbReference type="Proteomes" id="UP000322165">
    <property type="component" value="Unassembled WGS sequence"/>
</dbReference>
<sequence>MDQTAQIAAFLQQHLRQRRVAAAQVQHLRTGGEPGEHLSPEFPVGRPVVAGKAAGAGMQDAAGPVTGPSLGPLPAGRGGLRLRERFRHGQTDPRSCRLDPAPRSILPVMTRTDAPSRPVQAIDELEASKLRRLMRRAESYRSAGQDEAAADALQRALGVRPDHVPALLMLARLHLDHERHGPARAAIMRALGGHLESPRVALDLIHMLNQLSESGLMAEVAKQLPPPLWDSATSLTELAQELALAGVLAPARVFARAALERDPNHPPALAMNATLDVFHGDLAAAAEHGERCLRFVPDDPGTHWLLSRLRLPEPQRRIPRIEKALARNPRPEDQAYLGYALHNELHELGDYDRAWHALESACRAKLATLHYRRNDADALFDALLGWQPEELIREDGCDDPGLIPVFVIGLHRSGTTLAERILTGHSRVAAGGETYDIRAALRRASGLHFSSELDLRVVQARHALDYRAIGESYLRGMAWRTGGKPIVSDKLPSNYYNVGFIARAMPRARFIHLNRDPLDVGLSSLRTLFSHACPYSYDQLDYVAHWRNYRRLMEHWRRLLPDRILDVDYDALVNDPSGQAARMAAFCGLEFEPAMVDIDRRDDAVSTASSVMMREGIRRDRGHLWERYRQHLQPMISALAGGGQAGI</sequence>
<reference evidence="3 4" key="1">
    <citation type="submission" date="2019-09" db="EMBL/GenBank/DDBJ databases">
        <title>Arenimonas chukotkensis sp. nov., a bacterium isolated from Chukotka hot spring, Arctic region, Russia.</title>
        <authorList>
            <person name="Zayulina K.S."/>
            <person name="Prokofeva M.I."/>
            <person name="Elcheninov A.G."/>
            <person name="Novikov A."/>
            <person name="Kochetkova T.V."/>
            <person name="Kublanov I.V."/>
        </authorList>
    </citation>
    <scope>NUCLEOTIDE SEQUENCE [LARGE SCALE GENOMIC DNA]</scope>
    <source>
        <strain evidence="3 4">3729k</strain>
    </source>
</reference>
<protein>
    <submittedName>
        <fullName evidence="3">Uncharacterized protein</fullName>
    </submittedName>
</protein>
<dbReference type="Pfam" id="PF13469">
    <property type="entry name" value="Sulfotransfer_3"/>
    <property type="match status" value="1"/>
</dbReference>
<feature type="repeat" description="TPR" evidence="2">
    <location>
        <begin position="130"/>
        <end position="163"/>
    </location>
</feature>